<feature type="domain" description="Calmodulin binding protein C-terminal" evidence="11">
    <location>
        <begin position="311"/>
        <end position="351"/>
    </location>
</feature>
<dbReference type="GO" id="GO:0005516">
    <property type="term" value="F:calmodulin binding"/>
    <property type="evidence" value="ECO:0007669"/>
    <property type="project" value="InterPro"/>
</dbReference>
<keyword evidence="5" id="KW-0010">Activator</keyword>
<keyword evidence="13" id="KW-1185">Reference proteome</keyword>
<feature type="domain" description="Calmodulin binding protein-like N-terminal" evidence="9">
    <location>
        <begin position="81"/>
        <end position="228"/>
    </location>
</feature>
<dbReference type="OMA" id="GMSERMW"/>
<accession>A0A0K9NJA6</accession>
<comment type="caution">
    <text evidence="12">The sequence shown here is derived from an EMBL/GenBank/DDBJ whole genome shotgun (WGS) entry which is preliminary data.</text>
</comment>
<evidence type="ECO:0000256" key="8">
    <source>
        <dbReference type="SAM" id="MobiDB-lite"/>
    </source>
</evidence>
<proteinExistence type="inferred from homology"/>
<evidence type="ECO:0000256" key="5">
    <source>
        <dbReference type="ARBA" id="ARBA00023159"/>
    </source>
</evidence>
<comment type="similarity">
    <text evidence="2">Belongs to the plant ACBP60 protein family.</text>
</comment>
<evidence type="ECO:0000259" key="9">
    <source>
        <dbReference type="Pfam" id="PF07887"/>
    </source>
</evidence>
<name>A0A0K9NJA6_ZOSMR</name>
<evidence type="ECO:0000259" key="11">
    <source>
        <dbReference type="Pfam" id="PF20452"/>
    </source>
</evidence>
<evidence type="ECO:0000256" key="3">
    <source>
        <dbReference type="ARBA" id="ARBA00023015"/>
    </source>
</evidence>
<dbReference type="PANTHER" id="PTHR31713">
    <property type="entry name" value="OS02G0177800 PROTEIN"/>
    <property type="match status" value="1"/>
</dbReference>
<evidence type="ECO:0000256" key="1">
    <source>
        <dbReference type="ARBA" id="ARBA00004123"/>
    </source>
</evidence>
<dbReference type="PANTHER" id="PTHR31713:SF42">
    <property type="entry name" value="PROTEIN SAR DEFICIENT 1"/>
    <property type="match status" value="1"/>
</dbReference>
<feature type="domain" description="Calmodulin binding protein central" evidence="10">
    <location>
        <begin position="241"/>
        <end position="306"/>
    </location>
</feature>
<comment type="subcellular location">
    <subcellularLocation>
        <location evidence="1">Nucleus</location>
    </subcellularLocation>
</comment>
<dbReference type="GO" id="GO:0003700">
    <property type="term" value="F:DNA-binding transcription factor activity"/>
    <property type="evidence" value="ECO:0000318"/>
    <property type="project" value="GO_Central"/>
</dbReference>
<sequence>MASKSLRVVNDDDREQQSNEKRLKRLSSFGTVIKESMSANSFQNLLLMFEPMLRQVVQEETQRGLAQWTRSLSKHRRSLRFRLIFPTKLMLPIFTSGKIEGEDSTPLRILLDSTSDENQHESIPFPSSSIKLEIVVVDGDFSPDGYWSAAEFEKSIVKERAGKRPLLTGDVSVTMKDGSASIDEISITDNSSWIRSRHFRIGVRVLPESCGGLRIREAVSEKFVVKDHRGEHYKKSYPPALSDKVWRLEKIAKEGVFHKKLSSSGIETVQDFLRLWTVNQTRLREILGGGMSEKIWETTINHARTCVVGNKHYIHSKEGITIVLNSICEIVSIHIDGVEYPAHALFRDQMASFF</sequence>
<protein>
    <submittedName>
        <fullName evidence="12">Calmodulin-binding protein</fullName>
    </submittedName>
</protein>
<evidence type="ECO:0000256" key="4">
    <source>
        <dbReference type="ARBA" id="ARBA00023125"/>
    </source>
</evidence>
<dbReference type="InterPro" id="IPR012416">
    <property type="entry name" value="CBP60"/>
</dbReference>
<evidence type="ECO:0000256" key="6">
    <source>
        <dbReference type="ARBA" id="ARBA00023163"/>
    </source>
</evidence>
<dbReference type="EMBL" id="LFYR01002227">
    <property type="protein sequence ID" value="KMZ56147.1"/>
    <property type="molecule type" value="Genomic_DNA"/>
</dbReference>
<keyword evidence="4" id="KW-0238">DNA-binding</keyword>
<dbReference type="STRING" id="29655.A0A0K9NJA6"/>
<keyword evidence="7" id="KW-0539">Nucleus</keyword>
<dbReference type="AlphaFoldDB" id="A0A0K9NJA6"/>
<dbReference type="OrthoDB" id="757051at2759"/>
<dbReference type="Pfam" id="PF07887">
    <property type="entry name" value="Calmodulin_bind"/>
    <property type="match status" value="1"/>
</dbReference>
<gene>
    <name evidence="12" type="ORF">ZOSMA_99G00780</name>
</gene>
<keyword evidence="3" id="KW-0805">Transcription regulation</keyword>
<evidence type="ECO:0000259" key="10">
    <source>
        <dbReference type="Pfam" id="PF20451"/>
    </source>
</evidence>
<dbReference type="Proteomes" id="UP000036987">
    <property type="component" value="Unassembled WGS sequence"/>
</dbReference>
<keyword evidence="6" id="KW-0804">Transcription</keyword>
<dbReference type="GO" id="GO:0005634">
    <property type="term" value="C:nucleus"/>
    <property type="evidence" value="ECO:0000318"/>
    <property type="project" value="GO_Central"/>
</dbReference>
<dbReference type="GO" id="GO:0043565">
    <property type="term" value="F:sequence-specific DNA binding"/>
    <property type="evidence" value="ECO:0000318"/>
    <property type="project" value="GO_Central"/>
</dbReference>
<evidence type="ECO:0000313" key="13">
    <source>
        <dbReference type="Proteomes" id="UP000036987"/>
    </source>
</evidence>
<feature type="region of interest" description="Disordered" evidence="8">
    <location>
        <begin position="1"/>
        <end position="20"/>
    </location>
</feature>
<reference evidence="13" key="1">
    <citation type="journal article" date="2016" name="Nature">
        <title>The genome of the seagrass Zostera marina reveals angiosperm adaptation to the sea.</title>
        <authorList>
            <person name="Olsen J.L."/>
            <person name="Rouze P."/>
            <person name="Verhelst B."/>
            <person name="Lin Y.-C."/>
            <person name="Bayer T."/>
            <person name="Collen J."/>
            <person name="Dattolo E."/>
            <person name="De Paoli E."/>
            <person name="Dittami S."/>
            <person name="Maumus F."/>
            <person name="Michel G."/>
            <person name="Kersting A."/>
            <person name="Lauritano C."/>
            <person name="Lohaus R."/>
            <person name="Toepel M."/>
            <person name="Tonon T."/>
            <person name="Vanneste K."/>
            <person name="Amirebrahimi M."/>
            <person name="Brakel J."/>
            <person name="Bostroem C."/>
            <person name="Chovatia M."/>
            <person name="Grimwood J."/>
            <person name="Jenkins J.W."/>
            <person name="Jueterbock A."/>
            <person name="Mraz A."/>
            <person name="Stam W.T."/>
            <person name="Tice H."/>
            <person name="Bornberg-Bauer E."/>
            <person name="Green P.J."/>
            <person name="Pearson G.A."/>
            <person name="Procaccini G."/>
            <person name="Duarte C.M."/>
            <person name="Schmutz J."/>
            <person name="Reusch T.B.H."/>
            <person name="Van de Peer Y."/>
        </authorList>
    </citation>
    <scope>NUCLEOTIDE SEQUENCE [LARGE SCALE GENOMIC DNA]</scope>
    <source>
        <strain evidence="13">cv. Finnish</strain>
    </source>
</reference>
<dbReference type="Pfam" id="PF20451">
    <property type="entry name" value="Calmod_bind_M"/>
    <property type="match status" value="1"/>
</dbReference>
<dbReference type="InterPro" id="IPR046829">
    <property type="entry name" value="Calmod_bind_C"/>
</dbReference>
<evidence type="ECO:0000313" key="12">
    <source>
        <dbReference type="EMBL" id="KMZ56147.1"/>
    </source>
</evidence>
<dbReference type="InterPro" id="IPR046831">
    <property type="entry name" value="Calmodulin_bind_N"/>
</dbReference>
<feature type="compositionally biased region" description="Basic and acidic residues" evidence="8">
    <location>
        <begin position="9"/>
        <end position="20"/>
    </location>
</feature>
<organism evidence="12 13">
    <name type="scientific">Zostera marina</name>
    <name type="common">Eelgrass</name>
    <dbReference type="NCBI Taxonomy" id="29655"/>
    <lineage>
        <taxon>Eukaryota</taxon>
        <taxon>Viridiplantae</taxon>
        <taxon>Streptophyta</taxon>
        <taxon>Embryophyta</taxon>
        <taxon>Tracheophyta</taxon>
        <taxon>Spermatophyta</taxon>
        <taxon>Magnoliopsida</taxon>
        <taxon>Liliopsida</taxon>
        <taxon>Zosteraceae</taxon>
        <taxon>Zostera</taxon>
    </lineage>
</organism>
<dbReference type="InterPro" id="IPR046830">
    <property type="entry name" value="Calmod_bind_M"/>
</dbReference>
<evidence type="ECO:0000256" key="2">
    <source>
        <dbReference type="ARBA" id="ARBA00007214"/>
    </source>
</evidence>
<evidence type="ECO:0000256" key="7">
    <source>
        <dbReference type="ARBA" id="ARBA00023242"/>
    </source>
</evidence>
<dbReference type="GO" id="GO:0080142">
    <property type="term" value="P:regulation of salicylic acid biosynthetic process"/>
    <property type="evidence" value="ECO:0000318"/>
    <property type="project" value="GO_Central"/>
</dbReference>
<dbReference type="Pfam" id="PF20452">
    <property type="entry name" value="Calmod_bind_C"/>
    <property type="match status" value="1"/>
</dbReference>